<accession>A0ABQ9YC31</accession>
<evidence type="ECO:0000256" key="1">
    <source>
        <dbReference type="SAM" id="MobiDB-lite"/>
    </source>
</evidence>
<gene>
    <name evidence="3" type="ORF">BLNAU_3764</name>
</gene>
<dbReference type="PANTHER" id="PTHR43686:SF1">
    <property type="entry name" value="AMINOTRAN_5 DOMAIN-CONTAINING PROTEIN"/>
    <property type="match status" value="1"/>
</dbReference>
<dbReference type="InterPro" id="IPR015421">
    <property type="entry name" value="PyrdxlP-dep_Trfase_major"/>
</dbReference>
<evidence type="ECO:0000313" key="3">
    <source>
        <dbReference type="EMBL" id="KAK2961318.1"/>
    </source>
</evidence>
<dbReference type="InterPro" id="IPR000192">
    <property type="entry name" value="Aminotrans_V_dom"/>
</dbReference>
<dbReference type="InterPro" id="IPR015424">
    <property type="entry name" value="PyrdxlP-dep_Trfase"/>
</dbReference>
<dbReference type="PANTHER" id="PTHR43686">
    <property type="entry name" value="SULFURTRANSFERASE-RELATED"/>
    <property type="match status" value="1"/>
</dbReference>
<dbReference type="EMBL" id="JARBJD010000017">
    <property type="protein sequence ID" value="KAK2961318.1"/>
    <property type="molecule type" value="Genomic_DNA"/>
</dbReference>
<dbReference type="SUPFAM" id="SSF53383">
    <property type="entry name" value="PLP-dependent transferases"/>
    <property type="match status" value="1"/>
</dbReference>
<organism evidence="3 4">
    <name type="scientific">Blattamonas nauphoetae</name>
    <dbReference type="NCBI Taxonomy" id="2049346"/>
    <lineage>
        <taxon>Eukaryota</taxon>
        <taxon>Metamonada</taxon>
        <taxon>Preaxostyla</taxon>
        <taxon>Oxymonadida</taxon>
        <taxon>Blattamonas</taxon>
    </lineage>
</organism>
<keyword evidence="4" id="KW-1185">Reference proteome</keyword>
<sequence>MTFTPPLIQTIRSQCDQLQNITQTYHPFGDRPQLYCDWMATGLFLPFVEDALKANVMPYVGNPHSTCSWMGQQATHFLEESRAYIRQCTNCTETEHSVIFNQNGATQSIEKLISLLGLSYISDSSDIRHSKRPLVFVSESLHNSSLLPWMTYDVEIISLQTTEEGLVDQEYLQNQLTIHESCPLKLVVIASASNLNGIPDDVHALCQIVHGADAYAIVDFAASAPFFRIDMGGSSLRSFSHRGVCRYPDSTRRDFARFRDFSHPDAAFFSFHKFIGGGMQSAGVLLLHQRIVGCVRSLTSESPAPINAFTHPPTLAGGGTVLYNSPSTTPLFFRSLEAREEPGTPSTVCIVRGAMALSIKETVGVDWIQRRCKAIMARVIDALRDETGVTLVAQSNQPVDCQVPIVSVLLSASHQHRKISGDRLNLISPETRKGFLHPAFVCTLLSDLFGINVRSGTLCSGSFLHRILGVSAEHSLLMKQLNEGIRDDLEPQSDLPTFFVEPSVTRVSFHYSMSDEEVDFITSCLRWVARFGWTLLPLYRMNITTGFWGYTGLNRKGKREANVESIASSSPSPCQNESVRSQIEELLIRDGEKMAAQQQWEQQEEKRGCGFGVGPSEHTDHLHSLFRVDDDGHCTIFRAPSSSSCTLPSFRTNSDSVLGSSQPPRSAHPLDSIIDHPSLNHQHHLFNLSCARHNSMLNIADVISEIVLDSVLADPIALHYPPAFEQIRWFAIPQDVHHLFDSASSKEDH</sequence>
<feature type="compositionally biased region" description="Polar residues" evidence="1">
    <location>
        <begin position="653"/>
        <end position="664"/>
    </location>
</feature>
<comment type="caution">
    <text evidence="3">The sequence shown here is derived from an EMBL/GenBank/DDBJ whole genome shotgun (WGS) entry which is preliminary data.</text>
</comment>
<protein>
    <submittedName>
        <fullName evidence="3">Cysteine desulfurase</fullName>
    </submittedName>
</protein>
<dbReference type="Proteomes" id="UP001281761">
    <property type="component" value="Unassembled WGS sequence"/>
</dbReference>
<dbReference type="Gene3D" id="3.40.640.10">
    <property type="entry name" value="Type I PLP-dependent aspartate aminotransferase-like (Major domain)"/>
    <property type="match status" value="1"/>
</dbReference>
<feature type="domain" description="Aminotransferase class V" evidence="2">
    <location>
        <begin position="35"/>
        <end position="231"/>
    </location>
</feature>
<dbReference type="InterPro" id="IPR015422">
    <property type="entry name" value="PyrdxlP-dep_Trfase_small"/>
</dbReference>
<proteinExistence type="predicted"/>
<dbReference type="Pfam" id="PF00266">
    <property type="entry name" value="Aminotran_5"/>
    <property type="match status" value="1"/>
</dbReference>
<evidence type="ECO:0000259" key="2">
    <source>
        <dbReference type="Pfam" id="PF00266"/>
    </source>
</evidence>
<name>A0ABQ9YC31_9EUKA</name>
<reference evidence="3 4" key="1">
    <citation type="journal article" date="2022" name="bioRxiv">
        <title>Genomics of Preaxostyla Flagellates Illuminates Evolutionary Transitions and the Path Towards Mitochondrial Loss.</title>
        <authorList>
            <person name="Novak L.V.F."/>
            <person name="Treitli S.C."/>
            <person name="Pyrih J."/>
            <person name="Halakuc P."/>
            <person name="Pipaliya S.V."/>
            <person name="Vacek V."/>
            <person name="Brzon O."/>
            <person name="Soukal P."/>
            <person name="Eme L."/>
            <person name="Dacks J.B."/>
            <person name="Karnkowska A."/>
            <person name="Elias M."/>
            <person name="Hampl V."/>
        </authorList>
    </citation>
    <scope>NUCLEOTIDE SEQUENCE [LARGE SCALE GENOMIC DNA]</scope>
    <source>
        <strain evidence="3">NAU3</strain>
        <tissue evidence="3">Gut</tissue>
    </source>
</reference>
<feature type="region of interest" description="Disordered" evidence="1">
    <location>
        <begin position="653"/>
        <end position="672"/>
    </location>
</feature>
<dbReference type="Gene3D" id="3.90.1150.10">
    <property type="entry name" value="Aspartate Aminotransferase, domain 1"/>
    <property type="match status" value="1"/>
</dbReference>
<evidence type="ECO:0000313" key="4">
    <source>
        <dbReference type="Proteomes" id="UP001281761"/>
    </source>
</evidence>